<dbReference type="Pfam" id="PF00392">
    <property type="entry name" value="GntR"/>
    <property type="match status" value="1"/>
</dbReference>
<comment type="caution">
    <text evidence="6">The sequence shown here is derived from an EMBL/GenBank/DDBJ whole genome shotgun (WGS) entry which is preliminary data.</text>
</comment>
<evidence type="ECO:0000256" key="4">
    <source>
        <dbReference type="NCBIfam" id="TIGR02404"/>
    </source>
</evidence>
<dbReference type="GO" id="GO:0003677">
    <property type="term" value="F:DNA binding"/>
    <property type="evidence" value="ECO:0007669"/>
    <property type="project" value="UniProtKB-UniRule"/>
</dbReference>
<evidence type="ECO:0000313" key="6">
    <source>
        <dbReference type="EMBL" id="OJF71859.1"/>
    </source>
</evidence>
<dbReference type="GO" id="GO:0003700">
    <property type="term" value="F:DNA-binding transcription factor activity"/>
    <property type="evidence" value="ECO:0007669"/>
    <property type="project" value="UniProtKB-UniRule"/>
</dbReference>
<proteinExistence type="predicted"/>
<dbReference type="InterPro" id="IPR028978">
    <property type="entry name" value="Chorismate_lyase_/UTRA_dom_sf"/>
</dbReference>
<organism evidence="6 7">
    <name type="scientific">Streptococcus bovimastitidis</name>
    <dbReference type="NCBI Taxonomy" id="1856638"/>
    <lineage>
        <taxon>Bacteria</taxon>
        <taxon>Bacillati</taxon>
        <taxon>Bacillota</taxon>
        <taxon>Bacilli</taxon>
        <taxon>Lactobacillales</taxon>
        <taxon>Streptococcaceae</taxon>
        <taxon>Streptococcus</taxon>
    </lineage>
</organism>
<dbReference type="SUPFAM" id="SSF46785">
    <property type="entry name" value="Winged helix' DNA-binding domain"/>
    <property type="match status" value="1"/>
</dbReference>
<dbReference type="InterPro" id="IPR000524">
    <property type="entry name" value="Tscrpt_reg_HTH_GntR"/>
</dbReference>
<accession>A0A1L8MM95</accession>
<dbReference type="Pfam" id="PF07702">
    <property type="entry name" value="UTRA"/>
    <property type="match status" value="1"/>
</dbReference>
<feature type="domain" description="HTH gntR-type" evidence="5">
    <location>
        <begin position="1"/>
        <end position="69"/>
    </location>
</feature>
<dbReference type="OrthoDB" id="9816541at2"/>
<evidence type="ECO:0000256" key="2">
    <source>
        <dbReference type="ARBA" id="ARBA00023125"/>
    </source>
</evidence>
<dbReference type="Gene3D" id="3.40.1410.10">
    <property type="entry name" value="Chorismate lyase-like"/>
    <property type="match status" value="1"/>
</dbReference>
<gene>
    <name evidence="6" type="ORF">A9Q68_07715</name>
</gene>
<keyword evidence="2" id="KW-0238">DNA-binding</keyword>
<keyword evidence="3" id="KW-0804">Transcription</keyword>
<dbReference type="PROSITE" id="PS50949">
    <property type="entry name" value="HTH_GNTR"/>
    <property type="match status" value="1"/>
</dbReference>
<dbReference type="InterPro" id="IPR050679">
    <property type="entry name" value="Bact_HTH_transcr_reg"/>
</dbReference>
<dbReference type="InterPro" id="IPR036388">
    <property type="entry name" value="WH-like_DNA-bd_sf"/>
</dbReference>
<dbReference type="EMBL" id="LZDD01000002">
    <property type="protein sequence ID" value="OJF71859.1"/>
    <property type="molecule type" value="Genomic_DNA"/>
</dbReference>
<dbReference type="RefSeq" id="WP_071794150.1">
    <property type="nucleotide sequence ID" value="NZ_LZDD01000002.1"/>
</dbReference>
<sequence length="237" mass="27564">MKKYERIFKDLEEKISKEIYAIDDFLPTEIELSQEYQASRDTIRKALTLLAKAGLVQKQQGRGTQVIKHHQILFPISELTSYQELVSYFNMNSKTNVIAIDKLIIDEKMAKLTGFPVNSLVWRITRQRVVDGVASVLDIDYLSKTIVPKISREIAEKSLYEYLEKELKLAIDFALKEVTIDQVNDKDKILLDLGSDRHVVSVKSKVYLSSNEQFQFTESRHKLEKFKFVDFARRKPK</sequence>
<keyword evidence="1" id="KW-0805">Transcription regulation</keyword>
<dbReference type="SMART" id="SM00866">
    <property type="entry name" value="UTRA"/>
    <property type="match status" value="1"/>
</dbReference>
<protein>
    <recommendedName>
        <fullName evidence="4">Trehalose operon repressor</fullName>
    </recommendedName>
</protein>
<reference evidence="7" key="1">
    <citation type="submission" date="2016-06" db="EMBL/GenBank/DDBJ databases">
        <authorList>
            <person name="de Vries S.P.W."/>
            <person name="Hadjirin N.F."/>
            <person name="Lay E.M."/>
            <person name="Zadoks R.N."/>
            <person name="Peacock S.J."/>
            <person name="Parkhill J."/>
            <person name="Grant A.J."/>
            <person name="Mcdougall S."/>
            <person name="Holmes M.A."/>
        </authorList>
    </citation>
    <scope>NUCLEOTIDE SEQUENCE [LARGE SCALE GENOMIC DNA]</scope>
    <source>
        <strain evidence="7">NZ1587</strain>
    </source>
</reference>
<dbReference type="InterPro" id="IPR011663">
    <property type="entry name" value="UTRA"/>
</dbReference>
<dbReference type="GO" id="GO:0045892">
    <property type="term" value="P:negative regulation of DNA-templated transcription"/>
    <property type="evidence" value="ECO:0007669"/>
    <property type="project" value="TreeGrafter"/>
</dbReference>
<dbReference type="SUPFAM" id="SSF64288">
    <property type="entry name" value="Chorismate lyase-like"/>
    <property type="match status" value="1"/>
</dbReference>
<dbReference type="Proteomes" id="UP000182015">
    <property type="component" value="Unassembled WGS sequence"/>
</dbReference>
<dbReference type="Gene3D" id="1.10.10.10">
    <property type="entry name" value="Winged helix-like DNA-binding domain superfamily/Winged helix DNA-binding domain"/>
    <property type="match status" value="1"/>
</dbReference>
<dbReference type="PRINTS" id="PR00035">
    <property type="entry name" value="HTHGNTR"/>
</dbReference>
<evidence type="ECO:0000313" key="7">
    <source>
        <dbReference type="Proteomes" id="UP000182015"/>
    </source>
</evidence>
<name>A0A1L8MM95_9STRE</name>
<evidence type="ECO:0000259" key="5">
    <source>
        <dbReference type="PROSITE" id="PS50949"/>
    </source>
</evidence>
<dbReference type="AlphaFoldDB" id="A0A1L8MM95"/>
<dbReference type="CDD" id="cd07377">
    <property type="entry name" value="WHTH_GntR"/>
    <property type="match status" value="1"/>
</dbReference>
<dbReference type="STRING" id="1856638.A9Q68_07715"/>
<dbReference type="InterPro" id="IPR012770">
    <property type="entry name" value="TreR"/>
</dbReference>
<keyword evidence="7" id="KW-1185">Reference proteome</keyword>
<dbReference type="NCBIfam" id="TIGR02404">
    <property type="entry name" value="trehalos_R_Bsub"/>
    <property type="match status" value="1"/>
</dbReference>
<dbReference type="InterPro" id="IPR036390">
    <property type="entry name" value="WH_DNA-bd_sf"/>
</dbReference>
<dbReference type="PANTHER" id="PTHR44846">
    <property type="entry name" value="MANNOSYL-D-GLYCERATE TRANSPORT/METABOLISM SYSTEM REPRESSOR MNGR-RELATED"/>
    <property type="match status" value="1"/>
</dbReference>
<dbReference type="PANTHER" id="PTHR44846:SF12">
    <property type="entry name" value="HTH-TYPE TRANSCRIPTIONAL REGULATOR TRER"/>
    <property type="match status" value="1"/>
</dbReference>
<evidence type="ECO:0000256" key="3">
    <source>
        <dbReference type="ARBA" id="ARBA00023163"/>
    </source>
</evidence>
<dbReference type="SMART" id="SM00345">
    <property type="entry name" value="HTH_GNTR"/>
    <property type="match status" value="1"/>
</dbReference>
<evidence type="ECO:0000256" key="1">
    <source>
        <dbReference type="ARBA" id="ARBA00023015"/>
    </source>
</evidence>